<protein>
    <recommendedName>
        <fullName evidence="6">Ribonuclease VapC</fullName>
        <shortName evidence="6">RNase VapC</shortName>
        <ecNumber evidence="6">3.1.-.-</ecNumber>
    </recommendedName>
    <alternativeName>
        <fullName evidence="6">Toxin VapC</fullName>
    </alternativeName>
</protein>
<name>A0ABW8AQK8_9ACTN</name>
<dbReference type="InterPro" id="IPR002716">
    <property type="entry name" value="PIN_dom"/>
</dbReference>
<dbReference type="EC" id="3.1.-.-" evidence="6"/>
<comment type="caution">
    <text evidence="6">Lacks conserved residue(s) required for the propagation of feature annotation.</text>
</comment>
<dbReference type="Proteomes" id="UP001612915">
    <property type="component" value="Unassembled WGS sequence"/>
</dbReference>
<accession>A0ABW8AQK8</accession>
<proteinExistence type="inferred from homology"/>
<dbReference type="InterPro" id="IPR022907">
    <property type="entry name" value="VapC_family"/>
</dbReference>
<keyword evidence="5 6" id="KW-0460">Magnesium</keyword>
<dbReference type="NCBIfam" id="TIGR00028">
    <property type="entry name" value="Mtu_PIN_fam"/>
    <property type="match status" value="1"/>
</dbReference>
<keyword evidence="1 6" id="KW-1277">Toxin-antitoxin system</keyword>
<keyword evidence="2 6" id="KW-0540">Nuclease</keyword>
<dbReference type="Gene3D" id="3.40.50.1010">
    <property type="entry name" value="5'-nuclease"/>
    <property type="match status" value="1"/>
</dbReference>
<comment type="function">
    <text evidence="6">Toxic component of a toxin-antitoxin (TA) system. An RNase.</text>
</comment>
<dbReference type="HAMAP" id="MF_00265">
    <property type="entry name" value="VapC_Nob1"/>
    <property type="match status" value="1"/>
</dbReference>
<dbReference type="RefSeq" id="WP_398282515.1">
    <property type="nucleotide sequence ID" value="NZ_JBITLV010000005.1"/>
</dbReference>
<comment type="cofactor">
    <cofactor evidence="6">
        <name>Mg(2+)</name>
        <dbReference type="ChEBI" id="CHEBI:18420"/>
    </cofactor>
</comment>
<evidence type="ECO:0000313" key="8">
    <source>
        <dbReference type="EMBL" id="MFI7588627.1"/>
    </source>
</evidence>
<evidence type="ECO:0000256" key="2">
    <source>
        <dbReference type="ARBA" id="ARBA00022722"/>
    </source>
</evidence>
<dbReference type="SUPFAM" id="SSF88723">
    <property type="entry name" value="PIN domain-like"/>
    <property type="match status" value="1"/>
</dbReference>
<evidence type="ECO:0000256" key="3">
    <source>
        <dbReference type="ARBA" id="ARBA00022723"/>
    </source>
</evidence>
<dbReference type="Pfam" id="PF01850">
    <property type="entry name" value="PIN"/>
    <property type="match status" value="1"/>
</dbReference>
<reference evidence="8 9" key="1">
    <citation type="submission" date="2024-10" db="EMBL/GenBank/DDBJ databases">
        <title>The Natural Products Discovery Center: Release of the First 8490 Sequenced Strains for Exploring Actinobacteria Biosynthetic Diversity.</title>
        <authorList>
            <person name="Kalkreuter E."/>
            <person name="Kautsar S.A."/>
            <person name="Yang D."/>
            <person name="Bader C.D."/>
            <person name="Teijaro C.N."/>
            <person name="Fluegel L."/>
            <person name="Davis C.M."/>
            <person name="Simpson J.R."/>
            <person name="Lauterbach L."/>
            <person name="Steele A.D."/>
            <person name="Gui C."/>
            <person name="Meng S."/>
            <person name="Li G."/>
            <person name="Viehrig K."/>
            <person name="Ye F."/>
            <person name="Su P."/>
            <person name="Kiefer A.F."/>
            <person name="Nichols A."/>
            <person name="Cepeda A.J."/>
            <person name="Yan W."/>
            <person name="Fan B."/>
            <person name="Jiang Y."/>
            <person name="Adhikari A."/>
            <person name="Zheng C.-J."/>
            <person name="Schuster L."/>
            <person name="Cowan T.M."/>
            <person name="Smanski M.J."/>
            <person name="Chevrette M.G."/>
            <person name="De Carvalho L.P.S."/>
            <person name="Shen B."/>
        </authorList>
    </citation>
    <scope>NUCLEOTIDE SEQUENCE [LARGE SCALE GENOMIC DNA]</scope>
    <source>
        <strain evidence="8 9">NPDC049639</strain>
    </source>
</reference>
<evidence type="ECO:0000256" key="1">
    <source>
        <dbReference type="ARBA" id="ARBA00022649"/>
    </source>
</evidence>
<evidence type="ECO:0000256" key="5">
    <source>
        <dbReference type="ARBA" id="ARBA00022842"/>
    </source>
</evidence>
<evidence type="ECO:0000256" key="4">
    <source>
        <dbReference type="ARBA" id="ARBA00022801"/>
    </source>
</evidence>
<keyword evidence="6" id="KW-0800">Toxin</keyword>
<dbReference type="EMBL" id="JBITLV010000005">
    <property type="protein sequence ID" value="MFI7588627.1"/>
    <property type="molecule type" value="Genomic_DNA"/>
</dbReference>
<comment type="similarity">
    <text evidence="6">Belongs to the PINc/VapC protein family.</text>
</comment>
<gene>
    <name evidence="6" type="primary">vapC</name>
    <name evidence="8" type="ORF">ACIB24_16270</name>
</gene>
<comment type="caution">
    <text evidence="8">The sequence shown here is derived from an EMBL/GenBank/DDBJ whole genome shotgun (WGS) entry which is preliminary data.</text>
</comment>
<organism evidence="8 9">
    <name type="scientific">Spongisporangium articulatum</name>
    <dbReference type="NCBI Taxonomy" id="3362603"/>
    <lineage>
        <taxon>Bacteria</taxon>
        <taxon>Bacillati</taxon>
        <taxon>Actinomycetota</taxon>
        <taxon>Actinomycetes</taxon>
        <taxon>Kineosporiales</taxon>
        <taxon>Kineosporiaceae</taxon>
        <taxon>Spongisporangium</taxon>
    </lineage>
</organism>
<evidence type="ECO:0000313" key="9">
    <source>
        <dbReference type="Proteomes" id="UP001612915"/>
    </source>
</evidence>
<feature type="domain" description="PIN" evidence="7">
    <location>
        <begin position="2"/>
        <end position="129"/>
    </location>
</feature>
<evidence type="ECO:0000256" key="6">
    <source>
        <dbReference type="HAMAP-Rule" id="MF_00265"/>
    </source>
</evidence>
<sequence>MNVLVYAVRAEMPEHTAVRSWLTQAIRDREPLAVCETVLSGLVRVATNPRIFQKPQSARVFDFVDVLRAARTVHFLAPDDATWARLRGLCETDAALRGSQVTDAFLAALAISHGARLATRDRGMARFDGLRFFDPIAT</sequence>
<dbReference type="InterPro" id="IPR006226">
    <property type="entry name" value="Mtu_PIN"/>
</dbReference>
<evidence type="ECO:0000259" key="7">
    <source>
        <dbReference type="Pfam" id="PF01850"/>
    </source>
</evidence>
<feature type="binding site" evidence="6">
    <location>
        <position position="103"/>
    </location>
    <ligand>
        <name>Mg(2+)</name>
        <dbReference type="ChEBI" id="CHEBI:18420"/>
    </ligand>
</feature>
<keyword evidence="3 6" id="KW-0479">Metal-binding</keyword>
<dbReference type="InterPro" id="IPR029060">
    <property type="entry name" value="PIN-like_dom_sf"/>
</dbReference>
<keyword evidence="4 6" id="KW-0378">Hydrolase</keyword>
<keyword evidence="9" id="KW-1185">Reference proteome</keyword>